<evidence type="ECO:0000256" key="4">
    <source>
        <dbReference type="ARBA" id="ARBA00022827"/>
    </source>
</evidence>
<evidence type="ECO:0000313" key="7">
    <source>
        <dbReference type="EMBL" id="HET97768.1"/>
    </source>
</evidence>
<comment type="cofactor">
    <cofactor evidence="1">
        <name>FAD</name>
        <dbReference type="ChEBI" id="CHEBI:57692"/>
    </cofactor>
</comment>
<dbReference type="PROSITE" id="PS51387">
    <property type="entry name" value="FAD_PCMH"/>
    <property type="match status" value="1"/>
</dbReference>
<keyword evidence="3" id="KW-0285">Flavoprotein</keyword>
<accession>A0A7C2TH23</accession>
<evidence type="ECO:0000256" key="2">
    <source>
        <dbReference type="ARBA" id="ARBA00008000"/>
    </source>
</evidence>
<dbReference type="PANTHER" id="PTHR42934">
    <property type="entry name" value="GLYCOLATE OXIDASE SUBUNIT GLCD"/>
    <property type="match status" value="1"/>
</dbReference>
<feature type="domain" description="FAD-binding PCMH-type" evidence="6">
    <location>
        <begin position="35"/>
        <end position="214"/>
    </location>
</feature>
<dbReference type="Pfam" id="PF01565">
    <property type="entry name" value="FAD_binding_4"/>
    <property type="match status" value="1"/>
</dbReference>
<dbReference type="InterPro" id="IPR016166">
    <property type="entry name" value="FAD-bd_PCMH"/>
</dbReference>
<dbReference type="Gene3D" id="3.30.465.10">
    <property type="match status" value="1"/>
</dbReference>
<dbReference type="FunFam" id="1.10.45.10:FF:000001">
    <property type="entry name" value="D-lactate dehydrogenase mitochondrial"/>
    <property type="match status" value="1"/>
</dbReference>
<dbReference type="SUPFAM" id="SSF55103">
    <property type="entry name" value="FAD-linked oxidases, C-terminal domain"/>
    <property type="match status" value="1"/>
</dbReference>
<dbReference type="Proteomes" id="UP000885986">
    <property type="component" value="Unassembled WGS sequence"/>
</dbReference>
<protein>
    <submittedName>
        <fullName evidence="7">FAD-binding protein</fullName>
    </submittedName>
</protein>
<dbReference type="InterPro" id="IPR004113">
    <property type="entry name" value="FAD-bd_oxidored_4_C"/>
</dbReference>
<dbReference type="Pfam" id="PF02913">
    <property type="entry name" value="FAD-oxidase_C"/>
    <property type="match status" value="1"/>
</dbReference>
<dbReference type="InterPro" id="IPR006094">
    <property type="entry name" value="Oxid_FAD_bind_N"/>
</dbReference>
<organism evidence="7">
    <name type="scientific">Desulfurivibrio alkaliphilus</name>
    <dbReference type="NCBI Taxonomy" id="427923"/>
    <lineage>
        <taxon>Bacteria</taxon>
        <taxon>Pseudomonadati</taxon>
        <taxon>Thermodesulfobacteriota</taxon>
        <taxon>Desulfobulbia</taxon>
        <taxon>Desulfobulbales</taxon>
        <taxon>Desulfobulbaceae</taxon>
        <taxon>Desulfurivibrio</taxon>
    </lineage>
</organism>
<comment type="caution">
    <text evidence="7">The sequence shown here is derived from an EMBL/GenBank/DDBJ whole genome shotgun (WGS) entry which is preliminary data.</text>
</comment>
<dbReference type="Gene3D" id="3.30.70.2740">
    <property type="match status" value="1"/>
</dbReference>
<dbReference type="InterPro" id="IPR016171">
    <property type="entry name" value="Vanillyl_alc_oxidase_C-sub2"/>
</dbReference>
<sequence>MKRELVRQLAAIVGDGQVATAPEELAAYSYDGSVREFPPTAVVFPRDRDQIAAILRLASATGTPVTPRGAGTGMAGGACPVKGGIVLALAGLNKIVEIDRANQVVVTQPGVITAELQAEVARHGLYYPPDPASRAFCTIGGNVACGAGGPAAVKYGVTRDYVLALEAVLADGRVIRSGVRTAKGVVGYDLTRLLVGSEGTLAVISEITLRLIPQPPAKTTFLALCRDMHQAVTLVNTILGQLTPCTLEYLDHTALGLVGERLPADLKKQARNALLLLELDGDRETVAAQSRRLRALLAGQEGVTLREAADPGETAELWAARKALSPAAFQLRPHKISEDVVVPRSRIPDLVAHTEELSRLHRLPLFTFGHAGDGNIHVNIMLDRDNADELVQGEAARTSLYRKVLALGGTLSGEHGVGISKATAIEAELGRETLQLMRELKRVFDPDNILNPGKIFS</sequence>
<dbReference type="FunFam" id="3.30.70.2740:FF:000001">
    <property type="entry name" value="D-lactate dehydrogenase mitochondrial"/>
    <property type="match status" value="1"/>
</dbReference>
<comment type="similarity">
    <text evidence="2">Belongs to the FAD-binding oxidoreductase/transferase type 4 family.</text>
</comment>
<gene>
    <name evidence="7" type="ORF">ENN98_03585</name>
</gene>
<dbReference type="PANTHER" id="PTHR42934:SF1">
    <property type="entry name" value="GLYCOLATE OXIDASE SUBUNIT GLCD"/>
    <property type="match status" value="1"/>
</dbReference>
<dbReference type="GO" id="GO:0016491">
    <property type="term" value="F:oxidoreductase activity"/>
    <property type="evidence" value="ECO:0007669"/>
    <property type="project" value="UniProtKB-KW"/>
</dbReference>
<proteinExistence type="inferred from homology"/>
<dbReference type="AlphaFoldDB" id="A0A7C2TH23"/>
<evidence type="ECO:0000256" key="3">
    <source>
        <dbReference type="ARBA" id="ARBA00022630"/>
    </source>
</evidence>
<keyword evidence="5" id="KW-0560">Oxidoreductase</keyword>
<name>A0A7C2TH23_9BACT</name>
<evidence type="ECO:0000259" key="6">
    <source>
        <dbReference type="PROSITE" id="PS51387"/>
    </source>
</evidence>
<evidence type="ECO:0000256" key="5">
    <source>
        <dbReference type="ARBA" id="ARBA00023002"/>
    </source>
</evidence>
<dbReference type="SUPFAM" id="SSF56176">
    <property type="entry name" value="FAD-binding/transporter-associated domain-like"/>
    <property type="match status" value="1"/>
</dbReference>
<dbReference type="InterPro" id="IPR016169">
    <property type="entry name" value="FAD-bd_PCMH_sub2"/>
</dbReference>
<dbReference type="Gene3D" id="1.10.45.10">
    <property type="entry name" value="Vanillyl-alcohol Oxidase, Chain A, domain 4"/>
    <property type="match status" value="1"/>
</dbReference>
<evidence type="ECO:0000256" key="1">
    <source>
        <dbReference type="ARBA" id="ARBA00001974"/>
    </source>
</evidence>
<reference evidence="7" key="1">
    <citation type="journal article" date="2020" name="mSystems">
        <title>Genome- and Community-Level Interaction Insights into Carbon Utilization and Element Cycling Functions of Hydrothermarchaeota in Hydrothermal Sediment.</title>
        <authorList>
            <person name="Zhou Z."/>
            <person name="Liu Y."/>
            <person name="Xu W."/>
            <person name="Pan J."/>
            <person name="Luo Z.H."/>
            <person name="Li M."/>
        </authorList>
    </citation>
    <scope>NUCLEOTIDE SEQUENCE [LARGE SCALE GENOMIC DNA]</scope>
    <source>
        <strain evidence="7">SpSt-1224</strain>
    </source>
</reference>
<dbReference type="InterPro" id="IPR036318">
    <property type="entry name" value="FAD-bd_PCMH-like_sf"/>
</dbReference>
<dbReference type="InterPro" id="IPR016164">
    <property type="entry name" value="FAD-linked_Oxase-like_C"/>
</dbReference>
<dbReference type="GO" id="GO:0071949">
    <property type="term" value="F:FAD binding"/>
    <property type="evidence" value="ECO:0007669"/>
    <property type="project" value="InterPro"/>
</dbReference>
<dbReference type="InterPro" id="IPR051914">
    <property type="entry name" value="FAD-linked_OxidoTrans_Type4"/>
</dbReference>
<keyword evidence="4" id="KW-0274">FAD</keyword>
<dbReference type="EMBL" id="DSDS01000082">
    <property type="protein sequence ID" value="HET97768.1"/>
    <property type="molecule type" value="Genomic_DNA"/>
</dbReference>